<accession>A0AAJ8MZG8</accession>
<keyword evidence="1" id="KW-0812">Transmembrane</keyword>
<dbReference type="KEGG" id="ksn:43591933"/>
<protein>
    <submittedName>
        <fullName evidence="2">Uncharacterized protein</fullName>
    </submittedName>
</protein>
<dbReference type="RefSeq" id="XP_065823822.1">
    <property type="nucleotide sequence ID" value="XM_065967750.1"/>
</dbReference>
<evidence type="ECO:0000313" key="3">
    <source>
        <dbReference type="Proteomes" id="UP000322225"/>
    </source>
</evidence>
<name>A0AAJ8MZG8_9TREE</name>
<evidence type="ECO:0000256" key="1">
    <source>
        <dbReference type="SAM" id="Phobius"/>
    </source>
</evidence>
<reference evidence="2" key="1">
    <citation type="submission" date="2017-08" db="EMBL/GenBank/DDBJ databases">
        <authorList>
            <person name="Cuomo C."/>
            <person name="Billmyre B."/>
            <person name="Heitman J."/>
        </authorList>
    </citation>
    <scope>NUCLEOTIDE SEQUENCE</scope>
    <source>
        <strain evidence="2">CBS 12478</strain>
    </source>
</reference>
<organism evidence="2 3">
    <name type="scientific">Kwoniella shandongensis</name>
    <dbReference type="NCBI Taxonomy" id="1734106"/>
    <lineage>
        <taxon>Eukaryota</taxon>
        <taxon>Fungi</taxon>
        <taxon>Dikarya</taxon>
        <taxon>Basidiomycota</taxon>
        <taxon>Agaricomycotina</taxon>
        <taxon>Tremellomycetes</taxon>
        <taxon>Tremellales</taxon>
        <taxon>Cryptococcaceae</taxon>
        <taxon>Kwoniella</taxon>
    </lineage>
</organism>
<keyword evidence="1" id="KW-0472">Membrane</keyword>
<dbReference type="Proteomes" id="UP000322225">
    <property type="component" value="Chromosome 11"/>
</dbReference>
<sequence length="555" mass="63841">MLLTYPRSRLRTLFPLIFIGLLTYGLYNHYSSPTLAPRFDIHFEDPKPPLITLVALWSGDNFPNFAPYFFESVGRQPHALELVLIQRRGCSKDKIGQWTEGMTNVKHVCLSEQKFWKKHVDFFCKRWGGCTRQQGKLMLGDMINQGKLKNIQAVYPILRGWVFKEYIKPETAYWGYCDLDIFIGDISQTFPYDLARNGYDVIAPTEPSEEKGGDRLIFMRGHMTFFRNSPETLDRFMRYEYFQNFDAWDEMGAPVDSVDAMPNSEGGKAEDESITFPGEGEYSHFVVGDPRINILTFDGMAPYTVARSSSLAGVLTLSDHLRPKGDSPPAPLPPHVIRALTTPATKLLDKPSFTPAGVEYDVSVIQGHPPPGKGVWFPPDLASWYKAHPNPVGEHDHIGGGGKKRWRRYLMKYENEWKERLEPMPEFRGHYKDGGLDGTYQWLYIHWQEEKRQSHFRNLPKELTGDIFMNYFYDGNSIVDSRSGKRLVWLPRLRENCDSIGCVFPGEDPISSRPEHRKKVEAWLDYKDWYIDSIRLRKGIETGTLGPEPALPTNY</sequence>
<keyword evidence="3" id="KW-1185">Reference proteome</keyword>
<dbReference type="InterPro" id="IPR046733">
    <property type="entry name" value="DUF6625"/>
</dbReference>
<reference evidence="2" key="2">
    <citation type="submission" date="2024-01" db="EMBL/GenBank/DDBJ databases">
        <title>Comparative genomics of Cryptococcus and Kwoniella reveals pathogenesis evolution and contrasting modes of karyotype evolution via chromosome fusion or intercentromeric recombination.</title>
        <authorList>
            <person name="Coelho M.A."/>
            <person name="David-Palma M."/>
            <person name="Shea T."/>
            <person name="Bowers K."/>
            <person name="McGinley-Smith S."/>
            <person name="Mohammad A.W."/>
            <person name="Gnirke A."/>
            <person name="Yurkov A.M."/>
            <person name="Nowrousian M."/>
            <person name="Sun S."/>
            <person name="Cuomo C.A."/>
            <person name="Heitman J."/>
        </authorList>
    </citation>
    <scope>NUCLEOTIDE SEQUENCE</scope>
    <source>
        <strain evidence="2">CBS 12478</strain>
    </source>
</reference>
<dbReference type="AlphaFoldDB" id="A0AAJ8MZG8"/>
<feature type="transmembrane region" description="Helical" evidence="1">
    <location>
        <begin position="12"/>
        <end position="30"/>
    </location>
</feature>
<dbReference type="EMBL" id="CP144061">
    <property type="protein sequence ID" value="WWD21443.1"/>
    <property type="molecule type" value="Genomic_DNA"/>
</dbReference>
<dbReference type="GeneID" id="43591933"/>
<keyword evidence="1" id="KW-1133">Transmembrane helix</keyword>
<gene>
    <name evidence="2" type="ORF">CI109_105928</name>
</gene>
<proteinExistence type="predicted"/>
<dbReference type="Pfam" id="PF20330">
    <property type="entry name" value="DUF6625"/>
    <property type="match status" value="1"/>
</dbReference>
<evidence type="ECO:0000313" key="2">
    <source>
        <dbReference type="EMBL" id="WWD21443.1"/>
    </source>
</evidence>